<dbReference type="SUPFAM" id="SSF63825">
    <property type="entry name" value="YWTD domain"/>
    <property type="match status" value="1"/>
</dbReference>
<dbReference type="Proteomes" id="UP001598673">
    <property type="component" value="Unassembled WGS sequence"/>
</dbReference>
<proteinExistence type="predicted"/>
<evidence type="ECO:0000313" key="3">
    <source>
        <dbReference type="Proteomes" id="UP001598673"/>
    </source>
</evidence>
<name>A0ABW6FZE1_9PSEU</name>
<feature type="chain" id="PRO_5047345337" evidence="1">
    <location>
        <begin position="36"/>
        <end position="340"/>
    </location>
</feature>
<dbReference type="EMBL" id="JBHXCV010000002">
    <property type="protein sequence ID" value="MFD6792451.1"/>
    <property type="molecule type" value="Genomic_DNA"/>
</dbReference>
<keyword evidence="1" id="KW-0732">Signal</keyword>
<evidence type="ECO:0000313" key="2">
    <source>
        <dbReference type="EMBL" id="MFD6792451.1"/>
    </source>
</evidence>
<dbReference type="RefSeq" id="WP_258936967.1">
    <property type="nucleotide sequence ID" value="NZ_JANBBF010000010.1"/>
</dbReference>
<comment type="caution">
    <text evidence="2">The sequence shown here is derived from an EMBL/GenBank/DDBJ whole genome shotgun (WGS) entry which is preliminary data.</text>
</comment>
<keyword evidence="3" id="KW-1185">Reference proteome</keyword>
<evidence type="ECO:0000256" key="1">
    <source>
        <dbReference type="SAM" id="SignalP"/>
    </source>
</evidence>
<protein>
    <submittedName>
        <fullName evidence="2">Uncharacterized protein</fullName>
    </submittedName>
</protein>
<feature type="signal peptide" evidence="1">
    <location>
        <begin position="1"/>
        <end position="35"/>
    </location>
</feature>
<organism evidence="2 3">
    <name type="scientific">Prauserella salsuginis</name>
    <dbReference type="NCBI Taxonomy" id="387889"/>
    <lineage>
        <taxon>Bacteria</taxon>
        <taxon>Bacillati</taxon>
        <taxon>Actinomycetota</taxon>
        <taxon>Actinomycetes</taxon>
        <taxon>Pseudonocardiales</taxon>
        <taxon>Pseudonocardiaceae</taxon>
        <taxon>Prauserella</taxon>
        <taxon>Prauserella salsuginis group</taxon>
    </lineage>
</organism>
<gene>
    <name evidence="2" type="ORF">ACFWGY_03875</name>
</gene>
<sequence length="340" mass="35620">MTSSRNSTSRNRTLSALSGAALVTGLVMAPASALAAPPVPANDAGGPAEVVRSDLGAAAIECETAMGTDPFYPGESASQIYDDRYSRGAAVPYLDEGFTPQGLGYWEDWDGSGGDLLLVTAYKSGEHSRIYGIEAGSGDHIGSVDIAEAHVGGIAVVGGWAFVPGNGSDRIRKYDLGELRTAMTEAGIPNLAQTGTSQEVPAASFLGSGGDTLYSGKFNETGRGYMHDYSVAADGTLTQGTEYEVPKKTQGMTVADGTFIYSTSYGRTNRSNIYTVDEGATDIDPSAKCYRAPSMSEGVTDHGGRLYVLYESGSSKFTDPGPRNDIEHLHEADVADAIDF</sequence>
<reference evidence="2 3" key="1">
    <citation type="submission" date="2024-09" db="EMBL/GenBank/DDBJ databases">
        <title>The Natural Products Discovery Center: Release of the First 8490 Sequenced Strains for Exploring Actinobacteria Biosynthetic Diversity.</title>
        <authorList>
            <person name="Kalkreuter E."/>
            <person name="Kautsar S.A."/>
            <person name="Yang D."/>
            <person name="Bader C.D."/>
            <person name="Teijaro C.N."/>
            <person name="Fluegel L."/>
            <person name="Davis C.M."/>
            <person name="Simpson J.R."/>
            <person name="Lauterbach L."/>
            <person name="Steele A.D."/>
            <person name="Gui C."/>
            <person name="Meng S."/>
            <person name="Li G."/>
            <person name="Viehrig K."/>
            <person name="Ye F."/>
            <person name="Su P."/>
            <person name="Kiefer A.F."/>
            <person name="Nichols A."/>
            <person name="Cepeda A.J."/>
            <person name="Yan W."/>
            <person name="Fan B."/>
            <person name="Jiang Y."/>
            <person name="Adhikari A."/>
            <person name="Zheng C.-J."/>
            <person name="Schuster L."/>
            <person name="Cowan T.M."/>
            <person name="Smanski M.J."/>
            <person name="Chevrette M.G."/>
            <person name="De Carvalho L.P.S."/>
            <person name="Shen B."/>
        </authorList>
    </citation>
    <scope>NUCLEOTIDE SEQUENCE [LARGE SCALE GENOMIC DNA]</scope>
    <source>
        <strain evidence="2 3">NPDC060353</strain>
    </source>
</reference>
<accession>A0ABW6FZE1</accession>